<organism evidence="8 9">
    <name type="scientific">Thermovibrio ammonificans (strain DSM 15698 / JCM 12110 / HB-1)</name>
    <dbReference type="NCBI Taxonomy" id="648996"/>
    <lineage>
        <taxon>Bacteria</taxon>
        <taxon>Pseudomonadati</taxon>
        <taxon>Aquificota</taxon>
        <taxon>Aquificia</taxon>
        <taxon>Desulfurobacteriales</taxon>
        <taxon>Desulfurobacteriaceae</taxon>
        <taxon>Thermovibrio</taxon>
    </lineage>
</organism>
<dbReference type="HOGENOM" id="CLU_749504_0_0_0"/>
<feature type="domain" description="Cytochrome c" evidence="7">
    <location>
        <begin position="235"/>
        <end position="347"/>
    </location>
</feature>
<dbReference type="InterPro" id="IPR010177">
    <property type="entry name" value="Paired_CXXCH_1"/>
</dbReference>
<keyword evidence="2 6" id="KW-0732">Signal</keyword>
<evidence type="ECO:0000256" key="2">
    <source>
        <dbReference type="ARBA" id="ARBA00022729"/>
    </source>
</evidence>
<dbReference type="InterPro" id="IPR009056">
    <property type="entry name" value="Cyt_c-like_dom"/>
</dbReference>
<protein>
    <recommendedName>
        <fullName evidence="7">Cytochrome c domain-containing protein</fullName>
    </recommendedName>
</protein>
<dbReference type="KEGG" id="tam:Theam_0095"/>
<evidence type="ECO:0000256" key="3">
    <source>
        <dbReference type="ARBA" id="ARBA00023004"/>
    </source>
</evidence>
<dbReference type="GO" id="GO:0046872">
    <property type="term" value="F:metal ion binding"/>
    <property type="evidence" value="ECO:0007669"/>
    <property type="project" value="UniProtKB-KW"/>
</dbReference>
<dbReference type="GO" id="GO:0020037">
    <property type="term" value="F:heme binding"/>
    <property type="evidence" value="ECO:0007669"/>
    <property type="project" value="InterPro"/>
</dbReference>
<keyword evidence="1 4" id="KW-0479">Metal-binding</keyword>
<dbReference type="OrthoDB" id="10939at2"/>
<accession>E8T364</accession>
<feature type="region of interest" description="Disordered" evidence="5">
    <location>
        <begin position="204"/>
        <end position="230"/>
    </location>
</feature>
<keyword evidence="4" id="KW-0349">Heme</keyword>
<dbReference type="InterPro" id="IPR051829">
    <property type="entry name" value="Multiheme_Cytochr_ET"/>
</dbReference>
<evidence type="ECO:0000259" key="7">
    <source>
        <dbReference type="PROSITE" id="PS51007"/>
    </source>
</evidence>
<dbReference type="Gene3D" id="3.90.10.10">
    <property type="entry name" value="Cytochrome C3"/>
    <property type="match status" value="1"/>
</dbReference>
<dbReference type="STRING" id="648996.Theam_0095"/>
<dbReference type="PROSITE" id="PS51257">
    <property type="entry name" value="PROKAR_LIPOPROTEIN"/>
    <property type="match status" value="1"/>
</dbReference>
<dbReference type="SUPFAM" id="SSF48695">
    <property type="entry name" value="Multiheme cytochromes"/>
    <property type="match status" value="1"/>
</dbReference>
<evidence type="ECO:0000256" key="4">
    <source>
        <dbReference type="PROSITE-ProRule" id="PRU00433"/>
    </source>
</evidence>
<dbReference type="AlphaFoldDB" id="E8T364"/>
<proteinExistence type="predicted"/>
<evidence type="ECO:0000256" key="5">
    <source>
        <dbReference type="SAM" id="MobiDB-lite"/>
    </source>
</evidence>
<dbReference type="eggNOG" id="ENOG50336MQ">
    <property type="taxonomic scope" value="Bacteria"/>
</dbReference>
<evidence type="ECO:0000256" key="6">
    <source>
        <dbReference type="SAM" id="SignalP"/>
    </source>
</evidence>
<dbReference type="GO" id="GO:0009055">
    <property type="term" value="F:electron transfer activity"/>
    <property type="evidence" value="ECO:0007669"/>
    <property type="project" value="InterPro"/>
</dbReference>
<evidence type="ECO:0000256" key="1">
    <source>
        <dbReference type="ARBA" id="ARBA00022723"/>
    </source>
</evidence>
<dbReference type="PANTHER" id="PTHR35038">
    <property type="entry name" value="DISSIMILATORY SULFITE REDUCTASE SIRA"/>
    <property type="match status" value="1"/>
</dbReference>
<dbReference type="GO" id="GO:0016491">
    <property type="term" value="F:oxidoreductase activity"/>
    <property type="evidence" value="ECO:0007669"/>
    <property type="project" value="TreeGrafter"/>
</dbReference>
<evidence type="ECO:0000313" key="8">
    <source>
        <dbReference type="EMBL" id="ADU96069.1"/>
    </source>
</evidence>
<dbReference type="PANTHER" id="PTHR35038:SF6">
    <property type="entry name" value="SURFACE LOCALIZED DECAHEME CYTOCHROME C LIPOPROTEIN"/>
    <property type="match status" value="1"/>
</dbReference>
<dbReference type="PROSITE" id="PS51007">
    <property type="entry name" value="CYTC"/>
    <property type="match status" value="1"/>
</dbReference>
<dbReference type="EMBL" id="CP002444">
    <property type="protein sequence ID" value="ADU96069.1"/>
    <property type="molecule type" value="Genomic_DNA"/>
</dbReference>
<dbReference type="Proteomes" id="UP000006362">
    <property type="component" value="Chromosome"/>
</dbReference>
<evidence type="ECO:0000313" key="9">
    <source>
        <dbReference type="Proteomes" id="UP000006362"/>
    </source>
</evidence>
<feature type="signal peptide" evidence="6">
    <location>
        <begin position="1"/>
        <end position="27"/>
    </location>
</feature>
<feature type="chain" id="PRO_5003230467" description="Cytochrome c domain-containing protein" evidence="6">
    <location>
        <begin position="28"/>
        <end position="408"/>
    </location>
</feature>
<keyword evidence="9" id="KW-1185">Reference proteome</keyword>
<sequence length="408" mass="44181">MKRLFLALGGLLFVAGCSGLGSTSVHYTDFGADYAEKGGTYLTPENHPDGWGQSDCLGCHQNFKHTMATVDLSVDQYQKLIDDAVNAVGVGNAIGVCSACHGTNGVSGVQRQCLVCHDQMGNLIHFYRGTSQRTHALHDFNGNGRIDDFDCTVCHWQPDMDGLVEPGTDFAHFNGISYKNVQDLCLTCHSNTWGALSGEPLADTNGDGKADAAVSPKEAPPNVASLWSGDWHGQNDYTTGEKSFKPIDLSGQLLFHVQHAPLECSQCHNPHASNNDNLIIEKVGETLLADKAVVQQDNTSVLEYVVVDPRSQNYFKDLYFEGNVTSVNATYDLSNATQLQEYVNLPVNYTQGATVLETRENQASLCAACHDGTYSYAPANGLGLPIDIKTHMNPDQVCSQCHTHGGTF</sequence>
<reference evidence="8" key="1">
    <citation type="submission" date="2011-01" db="EMBL/GenBank/DDBJ databases">
        <title>Complete sequence of chromosome of Thermovibrio ammonificans HB-1.</title>
        <authorList>
            <consortium name="US DOE Joint Genome Institute"/>
            <person name="Lucas S."/>
            <person name="Copeland A."/>
            <person name="Lapidus A."/>
            <person name="Cheng J.-F."/>
            <person name="Goodwin L."/>
            <person name="Pitluck S."/>
            <person name="Davenport K."/>
            <person name="Detter J.C."/>
            <person name="Han C."/>
            <person name="Tapia R."/>
            <person name="Land M."/>
            <person name="Hauser L."/>
            <person name="Kyrpides N."/>
            <person name="Ivanova N."/>
            <person name="Ovchinnikova G."/>
            <person name="Vetriani C."/>
            <person name="Woyke T."/>
        </authorList>
    </citation>
    <scope>NUCLEOTIDE SEQUENCE [LARGE SCALE GENOMIC DNA]</scope>
    <source>
        <strain evidence="8">HB-1</strain>
    </source>
</reference>
<name>E8T364_THEA1</name>
<keyword evidence="3 4" id="KW-0408">Iron</keyword>
<dbReference type="Pfam" id="PF09699">
    <property type="entry name" value="Paired_CXXCH_1"/>
    <property type="match status" value="1"/>
</dbReference>
<dbReference type="RefSeq" id="WP_013536855.1">
    <property type="nucleotide sequence ID" value="NC_014926.1"/>
</dbReference>
<dbReference type="InterPro" id="IPR036280">
    <property type="entry name" value="Multihaem_cyt_sf"/>
</dbReference>
<gene>
    <name evidence="8" type="ordered locus">Theam_0095</name>
</gene>